<protein>
    <submittedName>
        <fullName evidence="2">Uncharacterized protein</fullName>
    </submittedName>
</protein>
<organism evidence="2 3">
    <name type="scientific">Parthenolecanium corni</name>
    <dbReference type="NCBI Taxonomy" id="536013"/>
    <lineage>
        <taxon>Eukaryota</taxon>
        <taxon>Metazoa</taxon>
        <taxon>Ecdysozoa</taxon>
        <taxon>Arthropoda</taxon>
        <taxon>Hexapoda</taxon>
        <taxon>Insecta</taxon>
        <taxon>Pterygota</taxon>
        <taxon>Neoptera</taxon>
        <taxon>Paraneoptera</taxon>
        <taxon>Hemiptera</taxon>
        <taxon>Sternorrhyncha</taxon>
        <taxon>Coccoidea</taxon>
        <taxon>Coccidae</taxon>
        <taxon>Parthenolecanium</taxon>
    </lineage>
</organism>
<feature type="signal peptide" evidence="1">
    <location>
        <begin position="1"/>
        <end position="18"/>
    </location>
</feature>
<dbReference type="SUPFAM" id="SSF100910">
    <property type="entry name" value="Chemosensory protein Csp2"/>
    <property type="match status" value="1"/>
</dbReference>
<keyword evidence="3" id="KW-1185">Reference proteome</keyword>
<dbReference type="Gene3D" id="1.10.2080.10">
    <property type="entry name" value="Insect odorant-binding protein A10/Ejaculatory bulb-specific protein 3"/>
    <property type="match status" value="1"/>
</dbReference>
<sequence length="134" mass="15325">MNSVSVFALLLCVAFCYGAPPAPKEYTTKYDGINLDEILNSKRLLGTYIKCLLDGTSCTPQGKELREMLPDALATSCAKCNEKQRQGAIKVIKVLEREYPEDWKKLLNKWDPDRKKMEAFKKAYPDLFNEVFNH</sequence>
<evidence type="ECO:0000256" key="1">
    <source>
        <dbReference type="SAM" id="SignalP"/>
    </source>
</evidence>
<evidence type="ECO:0000313" key="2">
    <source>
        <dbReference type="EMBL" id="KAK7586247.1"/>
    </source>
</evidence>
<comment type="caution">
    <text evidence="2">The sequence shown here is derived from an EMBL/GenBank/DDBJ whole genome shotgun (WGS) entry which is preliminary data.</text>
</comment>
<proteinExistence type="predicted"/>
<gene>
    <name evidence="2" type="ORF">V9T40_004123</name>
</gene>
<evidence type="ECO:0000313" key="3">
    <source>
        <dbReference type="Proteomes" id="UP001367676"/>
    </source>
</evidence>
<dbReference type="EMBL" id="JBBCAQ010000027">
    <property type="protein sequence ID" value="KAK7586247.1"/>
    <property type="molecule type" value="Genomic_DNA"/>
</dbReference>
<feature type="chain" id="PRO_5042824552" evidence="1">
    <location>
        <begin position="19"/>
        <end position="134"/>
    </location>
</feature>
<name>A0AAN9Y4A2_9HEMI</name>
<dbReference type="InterPro" id="IPR005055">
    <property type="entry name" value="A10/PebIII"/>
</dbReference>
<dbReference type="PANTHER" id="PTHR11257:SF13">
    <property type="entry name" value="GEO07322P1"/>
    <property type="match status" value="1"/>
</dbReference>
<dbReference type="PANTHER" id="PTHR11257">
    <property type="entry name" value="CHEMOSENSORY PROTEIN-RELATED"/>
    <property type="match status" value="1"/>
</dbReference>
<reference evidence="2 3" key="1">
    <citation type="submission" date="2024-03" db="EMBL/GenBank/DDBJ databases">
        <title>Adaptation during the transition from Ophiocordyceps entomopathogen to insect associate is accompanied by gene loss and intensified selection.</title>
        <authorList>
            <person name="Ward C.M."/>
            <person name="Onetto C.A."/>
            <person name="Borneman A.R."/>
        </authorList>
    </citation>
    <scope>NUCLEOTIDE SEQUENCE [LARGE SCALE GENOMIC DNA]</scope>
    <source>
        <strain evidence="2">AWRI1</strain>
        <tissue evidence="2">Single Adult Female</tissue>
    </source>
</reference>
<dbReference type="Proteomes" id="UP001367676">
    <property type="component" value="Unassembled WGS sequence"/>
</dbReference>
<keyword evidence="1" id="KW-0732">Signal</keyword>
<dbReference type="Pfam" id="PF03392">
    <property type="entry name" value="OS-D"/>
    <property type="match status" value="1"/>
</dbReference>
<dbReference type="InterPro" id="IPR036682">
    <property type="entry name" value="OS_D_A10/PebIII_sf"/>
</dbReference>
<accession>A0AAN9Y4A2</accession>
<dbReference type="AlphaFoldDB" id="A0AAN9Y4A2"/>